<dbReference type="Gene3D" id="3.40.50.1820">
    <property type="entry name" value="alpha/beta hydrolase"/>
    <property type="match status" value="1"/>
</dbReference>
<dbReference type="SMR" id="A0A194W004"/>
<feature type="compositionally biased region" description="Polar residues" evidence="1">
    <location>
        <begin position="128"/>
        <end position="139"/>
    </location>
</feature>
<protein>
    <submittedName>
        <fullName evidence="2">Carboxylesterase SOBER1</fullName>
    </submittedName>
</protein>
<proteinExistence type="predicted"/>
<evidence type="ECO:0000313" key="2">
    <source>
        <dbReference type="EMBL" id="KUI69602.1"/>
    </source>
</evidence>
<feature type="compositionally biased region" description="Acidic residues" evidence="1">
    <location>
        <begin position="1"/>
        <end position="19"/>
    </location>
</feature>
<dbReference type="EMBL" id="CM003102">
    <property type="protein sequence ID" value="KUI69602.1"/>
    <property type="molecule type" value="Genomic_DNA"/>
</dbReference>
<name>A0A194W004_CYTMA</name>
<keyword evidence="3" id="KW-1185">Reference proteome</keyword>
<gene>
    <name evidence="2" type="ORF">VM1G_05542</name>
</gene>
<feature type="region of interest" description="Disordered" evidence="1">
    <location>
        <begin position="116"/>
        <end position="139"/>
    </location>
</feature>
<dbReference type="AlphaFoldDB" id="A0A194W004"/>
<organism evidence="2 3">
    <name type="scientific">Cytospora mali</name>
    <name type="common">Apple Valsa canker fungus</name>
    <name type="synonym">Valsa mali</name>
    <dbReference type="NCBI Taxonomy" id="578113"/>
    <lineage>
        <taxon>Eukaryota</taxon>
        <taxon>Fungi</taxon>
        <taxon>Dikarya</taxon>
        <taxon>Ascomycota</taxon>
        <taxon>Pezizomycotina</taxon>
        <taxon>Sordariomycetes</taxon>
        <taxon>Sordariomycetidae</taxon>
        <taxon>Diaporthales</taxon>
        <taxon>Cytosporaceae</taxon>
        <taxon>Cytospora</taxon>
    </lineage>
</organism>
<dbReference type="SUPFAM" id="SSF53474">
    <property type="entry name" value="alpha/beta-Hydrolases"/>
    <property type="match status" value="1"/>
</dbReference>
<evidence type="ECO:0000256" key="1">
    <source>
        <dbReference type="SAM" id="MobiDB-lite"/>
    </source>
</evidence>
<accession>A0A194W004</accession>
<feature type="region of interest" description="Disordered" evidence="1">
    <location>
        <begin position="1"/>
        <end position="24"/>
    </location>
</feature>
<dbReference type="InterPro" id="IPR029058">
    <property type="entry name" value="AB_hydrolase_fold"/>
</dbReference>
<reference evidence="2" key="1">
    <citation type="submission" date="2014-12" db="EMBL/GenBank/DDBJ databases">
        <title>Genome Sequence of Valsa Canker Pathogens Uncovers a Specific Adaption of Colonization on Woody Bark.</title>
        <authorList>
            <person name="Yin Z."/>
            <person name="Liu H."/>
            <person name="Gao X."/>
            <person name="Li Z."/>
            <person name="Song N."/>
            <person name="Ke X."/>
            <person name="Dai Q."/>
            <person name="Wu Y."/>
            <person name="Sun Y."/>
            <person name="Xu J.-R."/>
            <person name="Kang Z.K."/>
            <person name="Wang L."/>
            <person name="Huang L."/>
        </authorList>
    </citation>
    <scope>NUCLEOTIDE SEQUENCE [LARGE SCALE GENOMIC DNA]</scope>
    <source>
        <strain evidence="2">03-8</strain>
    </source>
</reference>
<evidence type="ECO:0000313" key="3">
    <source>
        <dbReference type="Proteomes" id="UP000078559"/>
    </source>
</evidence>
<dbReference type="Proteomes" id="UP000078559">
    <property type="component" value="Chromosome 5"/>
</dbReference>
<sequence length="139" mass="15483">MSEPWEDILPDDGEVEGDSALDSSVPDAPNTYGIIRRLASSDRITPVFMSHSVDDNVVSFEQGLQACQVINRIGLDINFERYPQGTTHPPHWFNHPLGIDQIGQWVRLHCRRYTSNTEDQDNNHDGTGHTNSNGPATGN</sequence>